<evidence type="ECO:0000256" key="6">
    <source>
        <dbReference type="SAM" id="Phobius"/>
    </source>
</evidence>
<keyword evidence="3 6" id="KW-0812">Transmembrane</keyword>
<evidence type="ECO:0000256" key="1">
    <source>
        <dbReference type="ARBA" id="ARBA00004651"/>
    </source>
</evidence>
<name>A0ABP6ZSC6_9ACTN</name>
<reference evidence="9" key="1">
    <citation type="journal article" date="2019" name="Int. J. Syst. Evol. Microbiol.">
        <title>The Global Catalogue of Microorganisms (GCM) 10K type strain sequencing project: providing services to taxonomists for standard genome sequencing and annotation.</title>
        <authorList>
            <consortium name="The Broad Institute Genomics Platform"/>
            <consortium name="The Broad Institute Genome Sequencing Center for Infectious Disease"/>
            <person name="Wu L."/>
            <person name="Ma J."/>
        </authorList>
    </citation>
    <scope>NUCLEOTIDE SEQUENCE [LARGE SCALE GENOMIC DNA]</scope>
    <source>
        <strain evidence="9">JCM 16902</strain>
    </source>
</reference>
<dbReference type="PANTHER" id="PTHR40077">
    <property type="entry name" value="MEMBRANE PROTEIN-RELATED"/>
    <property type="match status" value="1"/>
</dbReference>
<gene>
    <name evidence="8" type="ORF">GCM10022223_36440</name>
</gene>
<organism evidence="8 9">
    <name type="scientific">Kineosporia mesophila</name>
    <dbReference type="NCBI Taxonomy" id="566012"/>
    <lineage>
        <taxon>Bacteria</taxon>
        <taxon>Bacillati</taxon>
        <taxon>Actinomycetota</taxon>
        <taxon>Actinomycetes</taxon>
        <taxon>Kineosporiales</taxon>
        <taxon>Kineosporiaceae</taxon>
        <taxon>Kineosporia</taxon>
    </lineage>
</organism>
<keyword evidence="5 6" id="KW-0472">Membrane</keyword>
<feature type="transmembrane region" description="Helical" evidence="6">
    <location>
        <begin position="57"/>
        <end position="80"/>
    </location>
</feature>
<evidence type="ECO:0000256" key="4">
    <source>
        <dbReference type="ARBA" id="ARBA00022989"/>
    </source>
</evidence>
<keyword evidence="9" id="KW-1185">Reference proteome</keyword>
<protein>
    <submittedName>
        <fullName evidence="8">DUF3817 domain-containing protein</fullName>
    </submittedName>
</protein>
<keyword evidence="2" id="KW-1003">Cell membrane</keyword>
<dbReference type="EMBL" id="BAAAZO010000006">
    <property type="protein sequence ID" value="GAA3616651.1"/>
    <property type="molecule type" value="Genomic_DNA"/>
</dbReference>
<accession>A0ABP6ZSC6</accession>
<proteinExistence type="predicted"/>
<dbReference type="NCBIfam" id="TIGR03954">
    <property type="entry name" value="integ_memb_HG"/>
    <property type="match status" value="1"/>
</dbReference>
<feature type="transmembrane region" description="Helical" evidence="6">
    <location>
        <begin position="92"/>
        <end position="111"/>
    </location>
</feature>
<evidence type="ECO:0000313" key="8">
    <source>
        <dbReference type="EMBL" id="GAA3616651.1"/>
    </source>
</evidence>
<evidence type="ECO:0000256" key="3">
    <source>
        <dbReference type="ARBA" id="ARBA00022692"/>
    </source>
</evidence>
<keyword evidence="4 6" id="KW-1133">Transmembrane helix</keyword>
<dbReference type="PANTHER" id="PTHR40077:SF2">
    <property type="entry name" value="MEMBRANE PROTEIN"/>
    <property type="match status" value="1"/>
</dbReference>
<evidence type="ECO:0000256" key="2">
    <source>
        <dbReference type="ARBA" id="ARBA00022475"/>
    </source>
</evidence>
<evidence type="ECO:0000256" key="5">
    <source>
        <dbReference type="ARBA" id="ARBA00023136"/>
    </source>
</evidence>
<sequence>MAGPNRGQSLKNALLRYRVLAYATGVFLLLLTLHIVMQGFQMRNTDLSWFSNEGMSAVIPGSGHLIPMIHGWLYLIYVIVAVDLWMRTRLPLGSTILVVLAGTVPVMSFVAERWVTGRVQPMVGAVVERKPRPDAVQKQS</sequence>
<dbReference type="Proteomes" id="UP001501074">
    <property type="component" value="Unassembled WGS sequence"/>
</dbReference>
<dbReference type="InterPro" id="IPR023845">
    <property type="entry name" value="DUF3817_TM"/>
</dbReference>
<comment type="caution">
    <text evidence="8">The sequence shown here is derived from an EMBL/GenBank/DDBJ whole genome shotgun (WGS) entry which is preliminary data.</text>
</comment>
<comment type="subcellular location">
    <subcellularLocation>
        <location evidence="1">Cell membrane</location>
        <topology evidence="1">Multi-pass membrane protein</topology>
    </subcellularLocation>
</comment>
<dbReference type="Pfam" id="PF12823">
    <property type="entry name" value="DUF3817"/>
    <property type="match status" value="1"/>
</dbReference>
<evidence type="ECO:0000259" key="7">
    <source>
        <dbReference type="Pfam" id="PF12823"/>
    </source>
</evidence>
<dbReference type="RefSeq" id="WP_231482673.1">
    <property type="nucleotide sequence ID" value="NZ_BAAAZO010000006.1"/>
</dbReference>
<evidence type="ECO:0000313" key="9">
    <source>
        <dbReference type="Proteomes" id="UP001501074"/>
    </source>
</evidence>
<feature type="domain" description="DUF3817" evidence="7">
    <location>
        <begin position="15"/>
        <end position="116"/>
    </location>
</feature>
<feature type="transmembrane region" description="Helical" evidence="6">
    <location>
        <begin position="20"/>
        <end position="37"/>
    </location>
</feature>